<gene>
    <name evidence="2" type="ORF">SNAT2548_LOCUS12387</name>
</gene>
<evidence type="ECO:0000313" key="3">
    <source>
        <dbReference type="Proteomes" id="UP000604046"/>
    </source>
</evidence>
<dbReference type="AlphaFoldDB" id="A0A812LPM2"/>
<reference evidence="2" key="1">
    <citation type="submission" date="2021-02" db="EMBL/GenBank/DDBJ databases">
        <authorList>
            <person name="Dougan E. K."/>
            <person name="Rhodes N."/>
            <person name="Thang M."/>
            <person name="Chan C."/>
        </authorList>
    </citation>
    <scope>NUCLEOTIDE SEQUENCE</scope>
</reference>
<dbReference type="Gene3D" id="3.10.20.90">
    <property type="entry name" value="Phosphatidylinositol 3-kinase Catalytic Subunit, Chain A, domain 1"/>
    <property type="match status" value="1"/>
</dbReference>
<evidence type="ECO:0000313" key="2">
    <source>
        <dbReference type="EMBL" id="CAE7251005.1"/>
    </source>
</evidence>
<dbReference type="InterPro" id="IPR000626">
    <property type="entry name" value="Ubiquitin-like_dom"/>
</dbReference>
<dbReference type="SUPFAM" id="SSF54236">
    <property type="entry name" value="Ubiquitin-like"/>
    <property type="match status" value="1"/>
</dbReference>
<comment type="caution">
    <text evidence="2">The sequence shown here is derived from an EMBL/GenBank/DDBJ whole genome shotgun (WGS) entry which is preliminary data.</text>
</comment>
<protein>
    <recommendedName>
        <fullName evidence="1">Ubiquitin-like domain-containing protein</fullName>
    </recommendedName>
</protein>
<keyword evidence="3" id="KW-1185">Reference proteome</keyword>
<dbReference type="CDD" id="cd17039">
    <property type="entry name" value="Ubl_ubiquitin_like"/>
    <property type="match status" value="1"/>
</dbReference>
<feature type="domain" description="Ubiquitin-like" evidence="1">
    <location>
        <begin position="4"/>
        <end position="79"/>
    </location>
</feature>
<accession>A0A812LPM2</accession>
<name>A0A812LPM2_9DINO</name>
<dbReference type="Proteomes" id="UP000604046">
    <property type="component" value="Unassembled WGS sequence"/>
</dbReference>
<sequence>VAEISLKLTYLSGSPIPGGALLVNPHHTVLQFKVVVEKALDVDPWSRVDLIYGGQKMQNVRELASYQVCDEDAIQVVVRSAFKTASGEWE</sequence>
<dbReference type="PROSITE" id="PS50053">
    <property type="entry name" value="UBIQUITIN_2"/>
    <property type="match status" value="1"/>
</dbReference>
<feature type="non-terminal residue" evidence="2">
    <location>
        <position position="1"/>
    </location>
</feature>
<dbReference type="OrthoDB" id="436748at2759"/>
<evidence type="ECO:0000259" key="1">
    <source>
        <dbReference type="PROSITE" id="PS50053"/>
    </source>
</evidence>
<dbReference type="Pfam" id="PF00240">
    <property type="entry name" value="ubiquitin"/>
    <property type="match status" value="1"/>
</dbReference>
<dbReference type="EMBL" id="CAJNDS010001186">
    <property type="protein sequence ID" value="CAE7251005.1"/>
    <property type="molecule type" value="Genomic_DNA"/>
</dbReference>
<organism evidence="2 3">
    <name type="scientific">Symbiodinium natans</name>
    <dbReference type="NCBI Taxonomy" id="878477"/>
    <lineage>
        <taxon>Eukaryota</taxon>
        <taxon>Sar</taxon>
        <taxon>Alveolata</taxon>
        <taxon>Dinophyceae</taxon>
        <taxon>Suessiales</taxon>
        <taxon>Symbiodiniaceae</taxon>
        <taxon>Symbiodinium</taxon>
    </lineage>
</organism>
<proteinExistence type="predicted"/>
<dbReference type="InterPro" id="IPR029071">
    <property type="entry name" value="Ubiquitin-like_domsf"/>
</dbReference>